<evidence type="ECO:0000313" key="3">
    <source>
        <dbReference type="Proteomes" id="UP000275078"/>
    </source>
</evidence>
<feature type="compositionally biased region" description="Pro residues" evidence="1">
    <location>
        <begin position="361"/>
        <end position="375"/>
    </location>
</feature>
<feature type="compositionally biased region" description="Basic and acidic residues" evidence="1">
    <location>
        <begin position="138"/>
        <end position="149"/>
    </location>
</feature>
<name>A0A3N4I6N5_ASCIM</name>
<feature type="compositionally biased region" description="Basic and acidic residues" evidence="1">
    <location>
        <begin position="174"/>
        <end position="183"/>
    </location>
</feature>
<evidence type="ECO:0000256" key="1">
    <source>
        <dbReference type="SAM" id="MobiDB-lite"/>
    </source>
</evidence>
<feature type="compositionally biased region" description="Polar residues" evidence="1">
    <location>
        <begin position="383"/>
        <end position="398"/>
    </location>
</feature>
<sequence length="548" mass="60693">MPEAGDKRRMVRGKRKPMVKKRESQQLEEAKPKYRPSRPPVQSLNPALKAATQFMSCPAWPVIRGRNQPKRTRLSIVEGGGGGGGGGDARPQSIQELNAHHKPERTIQSSKAWTVLLWMLDEVTPPYQATEAPYTTEQHTDLGDPELRKKQPGTARRQLEWTAINDEQENIESELRGLDDNARIGRSFTPSHSTKPFSSSPPLHSTSPALPPTDNPRTRAPSNSISNSLYFYLLTTESYTTPKHKPKVFTHPIAPIRLQAIVPSNLNAPPPYPRLPPTPPPTNTTRQPKPHLATHPRLPPPPSTVPPTVSAATRLHLLQYLHRSLLLPAHHLEPHHASSQATSSALNAFLQPASRPSSTSNPPPPYPRLPPPPPSSSNRPCFTHQSHTTPRQQKPQPALNSFQEFACPLRTFRPPDALSRLLLQSSCRPHFRPHPSHKVPLTTAIITSPAASSTTDSTTARSPSTNPSPPPYYFSRHLQRTSLHYRSPAIKLISPLSRPLPLSSSTPENTPRPHPRNTVHLMLAQSTQSLCCHPHLEFLSPRALAKES</sequence>
<feature type="region of interest" description="Disordered" evidence="1">
    <location>
        <begin position="1"/>
        <end position="43"/>
    </location>
</feature>
<organism evidence="2 3">
    <name type="scientific">Ascobolus immersus RN42</name>
    <dbReference type="NCBI Taxonomy" id="1160509"/>
    <lineage>
        <taxon>Eukaryota</taxon>
        <taxon>Fungi</taxon>
        <taxon>Dikarya</taxon>
        <taxon>Ascomycota</taxon>
        <taxon>Pezizomycotina</taxon>
        <taxon>Pezizomycetes</taxon>
        <taxon>Pezizales</taxon>
        <taxon>Ascobolaceae</taxon>
        <taxon>Ascobolus</taxon>
    </lineage>
</organism>
<feature type="compositionally biased region" description="Basic and acidic residues" evidence="1">
    <location>
        <begin position="20"/>
        <end position="32"/>
    </location>
</feature>
<feature type="compositionally biased region" description="Basic residues" evidence="1">
    <location>
        <begin position="9"/>
        <end position="19"/>
    </location>
</feature>
<dbReference type="Proteomes" id="UP000275078">
    <property type="component" value="Unassembled WGS sequence"/>
</dbReference>
<feature type="region of interest" description="Disordered" evidence="1">
    <location>
        <begin position="134"/>
        <end position="156"/>
    </location>
</feature>
<feature type="compositionally biased region" description="Polar residues" evidence="1">
    <location>
        <begin position="188"/>
        <end position="208"/>
    </location>
</feature>
<feature type="region of interest" description="Disordered" evidence="1">
    <location>
        <begin position="496"/>
        <end position="516"/>
    </location>
</feature>
<accession>A0A3N4I6N5</accession>
<dbReference type="PRINTS" id="PR01217">
    <property type="entry name" value="PRICHEXTENSN"/>
</dbReference>
<keyword evidence="3" id="KW-1185">Reference proteome</keyword>
<proteinExistence type="predicted"/>
<feature type="compositionally biased region" description="Pro residues" evidence="1">
    <location>
        <begin position="268"/>
        <end position="282"/>
    </location>
</feature>
<feature type="region of interest" description="Disordered" evidence="1">
    <location>
        <begin position="449"/>
        <end position="472"/>
    </location>
</feature>
<reference evidence="2 3" key="1">
    <citation type="journal article" date="2018" name="Nat. Ecol. Evol.">
        <title>Pezizomycetes genomes reveal the molecular basis of ectomycorrhizal truffle lifestyle.</title>
        <authorList>
            <person name="Murat C."/>
            <person name="Payen T."/>
            <person name="Noel B."/>
            <person name="Kuo A."/>
            <person name="Morin E."/>
            <person name="Chen J."/>
            <person name="Kohler A."/>
            <person name="Krizsan K."/>
            <person name="Balestrini R."/>
            <person name="Da Silva C."/>
            <person name="Montanini B."/>
            <person name="Hainaut M."/>
            <person name="Levati E."/>
            <person name="Barry K.W."/>
            <person name="Belfiori B."/>
            <person name="Cichocki N."/>
            <person name="Clum A."/>
            <person name="Dockter R.B."/>
            <person name="Fauchery L."/>
            <person name="Guy J."/>
            <person name="Iotti M."/>
            <person name="Le Tacon F."/>
            <person name="Lindquist E.A."/>
            <person name="Lipzen A."/>
            <person name="Malagnac F."/>
            <person name="Mello A."/>
            <person name="Molinier V."/>
            <person name="Miyauchi S."/>
            <person name="Poulain J."/>
            <person name="Riccioni C."/>
            <person name="Rubini A."/>
            <person name="Sitrit Y."/>
            <person name="Splivallo R."/>
            <person name="Traeger S."/>
            <person name="Wang M."/>
            <person name="Zifcakova L."/>
            <person name="Wipf D."/>
            <person name="Zambonelli A."/>
            <person name="Paolocci F."/>
            <person name="Nowrousian M."/>
            <person name="Ottonello S."/>
            <person name="Baldrian P."/>
            <person name="Spatafora J.W."/>
            <person name="Henrissat B."/>
            <person name="Nagy L.G."/>
            <person name="Aury J.M."/>
            <person name="Wincker P."/>
            <person name="Grigoriev I.V."/>
            <person name="Bonfante P."/>
            <person name="Martin F.M."/>
        </authorList>
    </citation>
    <scope>NUCLEOTIDE SEQUENCE [LARGE SCALE GENOMIC DNA]</scope>
    <source>
        <strain evidence="2 3">RN42</strain>
    </source>
</reference>
<feature type="region of interest" description="Disordered" evidence="1">
    <location>
        <begin position="264"/>
        <end position="308"/>
    </location>
</feature>
<feature type="region of interest" description="Disordered" evidence="1">
    <location>
        <begin position="174"/>
        <end position="223"/>
    </location>
</feature>
<feature type="compositionally biased region" description="Low complexity" evidence="1">
    <location>
        <begin position="496"/>
        <end position="507"/>
    </location>
</feature>
<gene>
    <name evidence="2" type="ORF">BJ508DRAFT_327454</name>
</gene>
<dbReference type="AlphaFoldDB" id="A0A3N4I6N5"/>
<dbReference type="EMBL" id="ML119689">
    <property type="protein sequence ID" value="RPA80348.1"/>
    <property type="molecule type" value="Genomic_DNA"/>
</dbReference>
<protein>
    <submittedName>
        <fullName evidence="2">Uncharacterized protein</fullName>
    </submittedName>
</protein>
<feature type="compositionally biased region" description="Low complexity" evidence="1">
    <location>
        <begin position="449"/>
        <end position="465"/>
    </location>
</feature>
<evidence type="ECO:0000313" key="2">
    <source>
        <dbReference type="EMBL" id="RPA80348.1"/>
    </source>
</evidence>
<feature type="region of interest" description="Disordered" evidence="1">
    <location>
        <begin position="351"/>
        <end position="398"/>
    </location>
</feature>